<evidence type="ECO:0000313" key="2">
    <source>
        <dbReference type="EMBL" id="KAL1856945.1"/>
    </source>
</evidence>
<protein>
    <submittedName>
        <fullName evidence="2">Uncharacterized protein</fullName>
    </submittedName>
</protein>
<accession>A0ABR3WA28</accession>
<comment type="caution">
    <text evidence="2">The sequence shown here is derived from an EMBL/GenBank/DDBJ whole genome shotgun (WGS) entry which is preliminary data.</text>
</comment>
<feature type="region of interest" description="Disordered" evidence="1">
    <location>
        <begin position="103"/>
        <end position="246"/>
    </location>
</feature>
<evidence type="ECO:0000256" key="1">
    <source>
        <dbReference type="SAM" id="MobiDB-lite"/>
    </source>
</evidence>
<feature type="compositionally biased region" description="Basic and acidic residues" evidence="1">
    <location>
        <begin position="193"/>
        <end position="208"/>
    </location>
</feature>
<feature type="region of interest" description="Disordered" evidence="1">
    <location>
        <begin position="1"/>
        <end position="22"/>
    </location>
</feature>
<keyword evidence="3" id="KW-1185">Reference proteome</keyword>
<proteinExistence type="predicted"/>
<gene>
    <name evidence="2" type="ORF">VTK73DRAFT_8169</name>
</gene>
<organism evidence="2 3">
    <name type="scientific">Phialemonium thermophilum</name>
    <dbReference type="NCBI Taxonomy" id="223376"/>
    <lineage>
        <taxon>Eukaryota</taxon>
        <taxon>Fungi</taxon>
        <taxon>Dikarya</taxon>
        <taxon>Ascomycota</taxon>
        <taxon>Pezizomycotina</taxon>
        <taxon>Sordariomycetes</taxon>
        <taxon>Sordariomycetidae</taxon>
        <taxon>Cephalothecales</taxon>
        <taxon>Cephalothecaceae</taxon>
        <taxon>Phialemonium</taxon>
    </lineage>
</organism>
<feature type="compositionally biased region" description="Gly residues" evidence="1">
    <location>
        <begin position="115"/>
        <end position="125"/>
    </location>
</feature>
<feature type="compositionally biased region" description="Low complexity" evidence="1">
    <location>
        <begin position="220"/>
        <end position="238"/>
    </location>
</feature>
<name>A0ABR3WA28_9PEZI</name>
<sequence>MASKSPKTLPLHSGMGHSLRWRGSRGSDRSLFRTIQRTKAECGQFSETLSRVLGDGQPRTCSPLDGSGSCFTHAQDVALAGADDLRCWPSCFLARLSGGGESRSTQWTWVSSGPSGIGRSGGDPGQGMRASRWEDLWTGSAVSTGRQGETGRRDGQAGLEPGAEMGGVDKGKTKARSKRTSRPPEAWGVTRQHGREGRPPFDRTETSLRSRQAKLLDLNSSRPVFPRSPSSSSQGSQGLCDEMQVW</sequence>
<dbReference type="Proteomes" id="UP001586593">
    <property type="component" value="Unassembled WGS sequence"/>
</dbReference>
<evidence type="ECO:0000313" key="3">
    <source>
        <dbReference type="Proteomes" id="UP001586593"/>
    </source>
</evidence>
<dbReference type="EMBL" id="JAZHXJ010000577">
    <property type="protein sequence ID" value="KAL1856945.1"/>
    <property type="molecule type" value="Genomic_DNA"/>
</dbReference>
<reference evidence="2 3" key="1">
    <citation type="journal article" date="2024" name="Commun. Biol.">
        <title>Comparative genomic analysis of thermophilic fungi reveals convergent evolutionary adaptations and gene losses.</title>
        <authorList>
            <person name="Steindorff A.S."/>
            <person name="Aguilar-Pontes M.V."/>
            <person name="Robinson A.J."/>
            <person name="Andreopoulos B."/>
            <person name="LaButti K."/>
            <person name="Kuo A."/>
            <person name="Mondo S."/>
            <person name="Riley R."/>
            <person name="Otillar R."/>
            <person name="Haridas S."/>
            <person name="Lipzen A."/>
            <person name="Grimwood J."/>
            <person name="Schmutz J."/>
            <person name="Clum A."/>
            <person name="Reid I.D."/>
            <person name="Moisan M.C."/>
            <person name="Butler G."/>
            <person name="Nguyen T.T.M."/>
            <person name="Dewar K."/>
            <person name="Conant G."/>
            <person name="Drula E."/>
            <person name="Henrissat B."/>
            <person name="Hansel C."/>
            <person name="Singer S."/>
            <person name="Hutchinson M.I."/>
            <person name="de Vries R.P."/>
            <person name="Natvig D.O."/>
            <person name="Powell A.J."/>
            <person name="Tsang A."/>
            <person name="Grigoriev I.V."/>
        </authorList>
    </citation>
    <scope>NUCLEOTIDE SEQUENCE [LARGE SCALE GENOMIC DNA]</scope>
    <source>
        <strain evidence="2 3">ATCC 24622</strain>
    </source>
</reference>